<keyword evidence="2 5" id="KW-0863">Zinc-finger</keyword>
<feature type="domain" description="FYVE-type" evidence="9">
    <location>
        <begin position="27"/>
        <end position="80"/>
    </location>
</feature>
<dbReference type="SUPFAM" id="SSF57716">
    <property type="entry name" value="Glucocorticoid receptor-like (DNA-binding domain)"/>
    <property type="match status" value="2"/>
</dbReference>
<dbReference type="InterPro" id="IPR013083">
    <property type="entry name" value="Znf_RING/FYVE/PHD"/>
</dbReference>
<dbReference type="InterPro" id="IPR050604">
    <property type="entry name" value="PDZ-LIM_domain"/>
</dbReference>
<dbReference type="PANTHER" id="PTHR24214:SF38">
    <property type="entry name" value="PDZ AND LIM DOMAIN PROTEIN ZASP-RELATED"/>
    <property type="match status" value="1"/>
</dbReference>
<keyword evidence="7" id="KW-0547">Nucleotide-binding</keyword>
<evidence type="ECO:0000256" key="4">
    <source>
        <dbReference type="ARBA" id="ARBA00023038"/>
    </source>
</evidence>
<dbReference type="SMART" id="SM00132">
    <property type="entry name" value="LIM"/>
    <property type="match status" value="3"/>
</dbReference>
<dbReference type="Gene3D" id="3.30.40.10">
    <property type="entry name" value="Zinc/RING finger domain, C3HC4 (zinc finger)"/>
    <property type="match status" value="1"/>
</dbReference>
<dbReference type="PROSITE" id="PS00478">
    <property type="entry name" value="LIM_DOMAIN_1"/>
    <property type="match status" value="1"/>
</dbReference>
<name>A0A7S1FE73_NOCSC</name>
<evidence type="ECO:0000256" key="1">
    <source>
        <dbReference type="ARBA" id="ARBA00022723"/>
    </source>
</evidence>
<evidence type="ECO:0000256" key="6">
    <source>
        <dbReference type="PROSITE-ProRule" id="PRU00125"/>
    </source>
</evidence>
<dbReference type="InterPro" id="IPR027483">
    <property type="entry name" value="PInositol-4-P-4/5-kinase_C_sf"/>
</dbReference>
<evidence type="ECO:0000256" key="7">
    <source>
        <dbReference type="PROSITE-ProRule" id="PRU00781"/>
    </source>
</evidence>
<dbReference type="GO" id="GO:0005912">
    <property type="term" value="C:adherens junction"/>
    <property type="evidence" value="ECO:0007669"/>
    <property type="project" value="TreeGrafter"/>
</dbReference>
<gene>
    <name evidence="11" type="ORF">NSCI0253_LOCUS34791</name>
</gene>
<dbReference type="AlphaFoldDB" id="A0A7S1FE73"/>
<dbReference type="GO" id="GO:0001725">
    <property type="term" value="C:stress fiber"/>
    <property type="evidence" value="ECO:0007669"/>
    <property type="project" value="TreeGrafter"/>
</dbReference>
<keyword evidence="3 6" id="KW-0862">Zinc</keyword>
<dbReference type="InterPro" id="IPR002498">
    <property type="entry name" value="PInositol-4-P-4/5-kinase_core"/>
</dbReference>
<reference evidence="11" key="1">
    <citation type="submission" date="2021-01" db="EMBL/GenBank/DDBJ databases">
        <authorList>
            <person name="Corre E."/>
            <person name="Pelletier E."/>
            <person name="Niang G."/>
            <person name="Scheremetjew M."/>
            <person name="Finn R."/>
            <person name="Kale V."/>
            <person name="Holt S."/>
            <person name="Cochrane G."/>
            <person name="Meng A."/>
            <person name="Brown T."/>
            <person name="Cohen L."/>
        </authorList>
    </citation>
    <scope>NUCLEOTIDE SEQUENCE</scope>
</reference>
<dbReference type="Gene3D" id="2.10.110.10">
    <property type="entry name" value="Cysteine Rich Protein"/>
    <property type="match status" value="3"/>
</dbReference>
<feature type="domain" description="LIM zinc-binding" evidence="8">
    <location>
        <begin position="267"/>
        <end position="325"/>
    </location>
</feature>
<keyword evidence="7" id="KW-0418">Kinase</keyword>
<dbReference type="GO" id="GO:0003779">
    <property type="term" value="F:actin binding"/>
    <property type="evidence" value="ECO:0007669"/>
    <property type="project" value="TreeGrafter"/>
</dbReference>
<keyword evidence="4 6" id="KW-0440">LIM domain</keyword>
<protein>
    <submittedName>
        <fullName evidence="11">Uncharacterized protein</fullName>
    </submittedName>
</protein>
<dbReference type="GO" id="GO:0030036">
    <property type="term" value="P:actin cytoskeleton organization"/>
    <property type="evidence" value="ECO:0007669"/>
    <property type="project" value="TreeGrafter"/>
</dbReference>
<dbReference type="PROSITE" id="PS50023">
    <property type="entry name" value="LIM_DOMAIN_2"/>
    <property type="match status" value="2"/>
</dbReference>
<evidence type="ECO:0000256" key="5">
    <source>
        <dbReference type="PROSITE-ProRule" id="PRU00091"/>
    </source>
</evidence>
<proteinExistence type="predicted"/>
<dbReference type="SUPFAM" id="SSF57903">
    <property type="entry name" value="FYVE/PHD zinc finger"/>
    <property type="match status" value="1"/>
</dbReference>
<dbReference type="GO" id="GO:0031941">
    <property type="term" value="C:filamentous actin"/>
    <property type="evidence" value="ECO:0007669"/>
    <property type="project" value="TreeGrafter"/>
</dbReference>
<dbReference type="EMBL" id="HBFQ01048667">
    <property type="protein sequence ID" value="CAD8860437.1"/>
    <property type="molecule type" value="Transcribed_RNA"/>
</dbReference>
<keyword evidence="1 6" id="KW-0479">Metal-binding</keyword>
<sequence>MLKSTRTAKSIKYGVDWEPFVWCGGSCSHCGNVFSCVDTRHHCRHCGIVVCSSCQASDKYVVAGSANPKIVCVPCSSEIRRLRRKSQYSRKKHKSAVNSTSIHIYQAPVIRPTVTVTETAPVEVEMVPQKRQTRQSLAVILFCVSCEEPLNGAFVLLDDASGGYCSDCFVCYVDGRPLCGTFLEHDGNIYCEEHYSELFCEVCGGCSQRINSGFVVKAFGSSWHQECFFCARCSTPLVSETGEQAKFQLHNGLLYCEKDYNEHCAGKCAGCGFEVRGGLTALNVPWHYECFSCVDCRVPIAQTGAYHVIDGQQYCVEDGRRAADSQAHLPLRRVPPQPTCSAEEVSVDDMGSCISLGIAEAFKALQGLEGTEPQSPFKDRQQWRLQLREIAFDFEAFAPVACSSLRNFAFGIRDTEYFNAMTQLVVTEDVAGGGRPIRFDSFDRRFLVKFVEENEMPFFYKCLQDYHSYLMDPEMPRDRMQCCASLLPKFVGVYGLKFDGRPSSRLVVTVNPLPPDSQTYHINGALVASENTASKDAGFVERGPWRLGLQKEPLLQVLRDDVRFLQQRERLGYSLAVGTVFGPAQPLEGSEWPTVQCGGVQSILPNGMAEVFFFGIVDMAPEDPDRQALRRRLKSAVHNAFHRTHDGASMPALQYGERFIDFLEHRMR</sequence>
<evidence type="ECO:0000313" key="11">
    <source>
        <dbReference type="EMBL" id="CAD8860437.1"/>
    </source>
</evidence>
<dbReference type="GO" id="GO:0008270">
    <property type="term" value="F:zinc ion binding"/>
    <property type="evidence" value="ECO:0007669"/>
    <property type="project" value="UniProtKB-KW"/>
</dbReference>
<dbReference type="GO" id="GO:0052742">
    <property type="term" value="F:phosphatidylinositol kinase activity"/>
    <property type="evidence" value="ECO:0007669"/>
    <property type="project" value="InterPro"/>
</dbReference>
<dbReference type="CDD" id="cd08368">
    <property type="entry name" value="LIM"/>
    <property type="match status" value="3"/>
</dbReference>
<evidence type="ECO:0000259" key="9">
    <source>
        <dbReference type="PROSITE" id="PS50178"/>
    </source>
</evidence>
<dbReference type="Gene3D" id="3.30.810.10">
    <property type="entry name" value="2-Layer Sandwich"/>
    <property type="match status" value="1"/>
</dbReference>
<evidence type="ECO:0000256" key="2">
    <source>
        <dbReference type="ARBA" id="ARBA00022771"/>
    </source>
</evidence>
<dbReference type="Pfam" id="PF01504">
    <property type="entry name" value="PIP5K"/>
    <property type="match status" value="1"/>
</dbReference>
<dbReference type="SUPFAM" id="SSF56104">
    <property type="entry name" value="SAICAR synthase-like"/>
    <property type="match status" value="1"/>
</dbReference>
<dbReference type="PROSITE" id="PS50178">
    <property type="entry name" value="ZF_FYVE"/>
    <property type="match status" value="1"/>
</dbReference>
<dbReference type="GO" id="GO:0051371">
    <property type="term" value="F:muscle alpha-actinin binding"/>
    <property type="evidence" value="ECO:0007669"/>
    <property type="project" value="TreeGrafter"/>
</dbReference>
<keyword evidence="7" id="KW-0067">ATP-binding</keyword>
<feature type="domain" description="PIPK" evidence="10">
    <location>
        <begin position="333"/>
        <end position="667"/>
    </location>
</feature>
<dbReference type="SMART" id="SM00330">
    <property type="entry name" value="PIPKc"/>
    <property type="match status" value="1"/>
</dbReference>
<dbReference type="InterPro" id="IPR001781">
    <property type="entry name" value="Znf_LIM"/>
</dbReference>
<dbReference type="InterPro" id="IPR000306">
    <property type="entry name" value="Znf_FYVE"/>
</dbReference>
<dbReference type="InterPro" id="IPR017455">
    <property type="entry name" value="Znf_FYVE-rel"/>
</dbReference>
<accession>A0A7S1FE73</accession>
<dbReference type="Pfam" id="PF00412">
    <property type="entry name" value="LIM"/>
    <property type="match status" value="3"/>
</dbReference>
<evidence type="ECO:0000259" key="8">
    <source>
        <dbReference type="PROSITE" id="PS50023"/>
    </source>
</evidence>
<dbReference type="GO" id="GO:0046488">
    <property type="term" value="P:phosphatidylinositol metabolic process"/>
    <property type="evidence" value="ECO:0007669"/>
    <property type="project" value="UniProtKB-UniRule"/>
</dbReference>
<evidence type="ECO:0000256" key="3">
    <source>
        <dbReference type="ARBA" id="ARBA00022833"/>
    </source>
</evidence>
<dbReference type="InterPro" id="IPR011011">
    <property type="entry name" value="Znf_FYVE_PHD"/>
</dbReference>
<dbReference type="Pfam" id="PF01363">
    <property type="entry name" value="FYVE"/>
    <property type="match status" value="1"/>
</dbReference>
<dbReference type="GO" id="GO:0005524">
    <property type="term" value="F:ATP binding"/>
    <property type="evidence" value="ECO:0007669"/>
    <property type="project" value="UniProtKB-UniRule"/>
</dbReference>
<organism evidence="11">
    <name type="scientific">Noctiluca scintillans</name>
    <name type="common">Sea sparkle</name>
    <name type="synonym">Red tide dinoflagellate</name>
    <dbReference type="NCBI Taxonomy" id="2966"/>
    <lineage>
        <taxon>Eukaryota</taxon>
        <taxon>Sar</taxon>
        <taxon>Alveolata</taxon>
        <taxon>Dinophyceae</taxon>
        <taxon>Noctilucales</taxon>
        <taxon>Noctilucaceae</taxon>
        <taxon>Noctiluca</taxon>
    </lineage>
</organism>
<dbReference type="InterPro" id="IPR027484">
    <property type="entry name" value="PInositol-4-P-5-kinase_N"/>
</dbReference>
<dbReference type="Gene3D" id="3.30.800.10">
    <property type="entry name" value="Phosphatidylinositol Phosphate Kinase II Beta"/>
    <property type="match status" value="1"/>
</dbReference>
<feature type="domain" description="LIM zinc-binding" evidence="8">
    <location>
        <begin position="201"/>
        <end position="266"/>
    </location>
</feature>
<dbReference type="PROSITE" id="PS51455">
    <property type="entry name" value="PIPK"/>
    <property type="match status" value="1"/>
</dbReference>
<dbReference type="PANTHER" id="PTHR24214">
    <property type="entry name" value="PDZ AND LIM DOMAIN PROTEIN ZASP"/>
    <property type="match status" value="1"/>
</dbReference>
<evidence type="ECO:0000259" key="10">
    <source>
        <dbReference type="PROSITE" id="PS51455"/>
    </source>
</evidence>
<keyword evidence="7" id="KW-0808">Transferase</keyword>
<dbReference type="CDD" id="cd00065">
    <property type="entry name" value="FYVE_like_SF"/>
    <property type="match status" value="1"/>
</dbReference>
<dbReference type="SMART" id="SM00064">
    <property type="entry name" value="FYVE"/>
    <property type="match status" value="1"/>
</dbReference>